<organism evidence="1">
    <name type="scientific">Paenibacillus sp. BIHB 4019</name>
    <dbReference type="NCBI Taxonomy" id="1870819"/>
    <lineage>
        <taxon>Bacteria</taxon>
        <taxon>Bacillati</taxon>
        <taxon>Bacillota</taxon>
        <taxon>Bacilli</taxon>
        <taxon>Bacillales</taxon>
        <taxon>Paenibacillaceae</taxon>
        <taxon>Paenibacillus</taxon>
    </lineage>
</organism>
<accession>A0A1B2DLJ3</accession>
<protein>
    <submittedName>
        <fullName evidence="1">Uncharacterized protein</fullName>
    </submittedName>
</protein>
<gene>
    <name evidence="1" type="ORF">BBD42_20385</name>
</gene>
<dbReference type="RefSeq" id="WP_099519687.1">
    <property type="nucleotide sequence ID" value="NZ_CP016808.1"/>
</dbReference>
<dbReference type="EMBL" id="CP016808">
    <property type="protein sequence ID" value="ANY68569.1"/>
    <property type="molecule type" value="Genomic_DNA"/>
</dbReference>
<proteinExistence type="predicted"/>
<sequence length="124" mass="13753">MIKINRAGKYAIDIRFDIDGASELFEAFLLTLAGEETVLVLSEAALINSKKVKELGLAQVNDEESLHYAQSGLMLKLDSDSIENILDKLKACVGGEDFFPAECCEVRFGKININFYAFLERAVD</sequence>
<name>A0A1B2DLJ3_9BACL</name>
<reference evidence="1" key="1">
    <citation type="submission" date="2016-08" db="EMBL/GenBank/DDBJ databases">
        <title>Complete Genome Seqeunce of Paenibacillus sp. BIHB 4019 from tea rhizoplane.</title>
        <authorList>
            <person name="Thakur R."/>
            <person name="Swarnkar M.K."/>
            <person name="Gulati A."/>
        </authorList>
    </citation>
    <scope>NUCLEOTIDE SEQUENCE [LARGE SCALE GENOMIC DNA]</scope>
    <source>
        <strain evidence="1">BIHB4019</strain>
    </source>
</reference>
<dbReference type="AlphaFoldDB" id="A0A1B2DLJ3"/>
<evidence type="ECO:0000313" key="1">
    <source>
        <dbReference type="EMBL" id="ANY68569.1"/>
    </source>
</evidence>